<sequence>MNDFEIFINKILENSGINDHDKEELKFEFYDHLMLLKEEYIEKGYCEREAISRSISDFGMHGIAEIKDSLPSKNKYSSFSIRHKVKCLINMFFVYVIFIYLDSLLFSNTPAPMVSNGI</sequence>
<comment type="caution">
    <text evidence="2">The sequence shown here is derived from an EMBL/GenBank/DDBJ whole genome shotgun (WGS) entry which is preliminary data.</text>
</comment>
<gene>
    <name evidence="2" type="ORF">KQI86_04640</name>
</gene>
<dbReference type="RefSeq" id="WP_216437971.1">
    <property type="nucleotide sequence ID" value="NZ_JAHLQF010000001.1"/>
</dbReference>
<feature type="transmembrane region" description="Helical" evidence="1">
    <location>
        <begin position="87"/>
        <end position="106"/>
    </location>
</feature>
<keyword evidence="1" id="KW-0812">Transmembrane</keyword>
<evidence type="ECO:0000313" key="2">
    <source>
        <dbReference type="EMBL" id="MBU5483606.1"/>
    </source>
</evidence>
<organism evidence="2 3">
    <name type="scientific">Clostridium mobile</name>
    <dbReference type="NCBI Taxonomy" id="2841512"/>
    <lineage>
        <taxon>Bacteria</taxon>
        <taxon>Bacillati</taxon>
        <taxon>Bacillota</taxon>
        <taxon>Clostridia</taxon>
        <taxon>Eubacteriales</taxon>
        <taxon>Clostridiaceae</taxon>
        <taxon>Clostridium</taxon>
    </lineage>
</organism>
<name>A0ABS6EEH0_9CLOT</name>
<keyword evidence="1" id="KW-1133">Transmembrane helix</keyword>
<protein>
    <submittedName>
        <fullName evidence="2">Uncharacterized protein</fullName>
    </submittedName>
</protein>
<evidence type="ECO:0000256" key="1">
    <source>
        <dbReference type="SAM" id="Phobius"/>
    </source>
</evidence>
<accession>A0ABS6EEH0</accession>
<dbReference type="Proteomes" id="UP000726170">
    <property type="component" value="Unassembled WGS sequence"/>
</dbReference>
<reference evidence="2 3" key="1">
    <citation type="submission" date="2021-06" db="EMBL/GenBank/DDBJ databases">
        <authorList>
            <person name="Sun Q."/>
            <person name="Li D."/>
        </authorList>
    </citation>
    <scope>NUCLEOTIDE SEQUENCE [LARGE SCALE GENOMIC DNA]</scope>
    <source>
        <strain evidence="2 3">MSJ-11</strain>
    </source>
</reference>
<keyword evidence="1" id="KW-0472">Membrane</keyword>
<dbReference type="EMBL" id="JAHLQF010000001">
    <property type="protein sequence ID" value="MBU5483606.1"/>
    <property type="molecule type" value="Genomic_DNA"/>
</dbReference>
<keyword evidence="3" id="KW-1185">Reference proteome</keyword>
<evidence type="ECO:0000313" key="3">
    <source>
        <dbReference type="Proteomes" id="UP000726170"/>
    </source>
</evidence>
<proteinExistence type="predicted"/>